<accession>A0A381T3T7</accession>
<dbReference type="Gene3D" id="3.10.180.10">
    <property type="entry name" value="2,3-Dihydroxybiphenyl 1,2-Dioxygenase, domain 1"/>
    <property type="match status" value="2"/>
</dbReference>
<evidence type="ECO:0000259" key="2">
    <source>
        <dbReference type="PROSITE" id="PS51819"/>
    </source>
</evidence>
<dbReference type="InterPro" id="IPR051785">
    <property type="entry name" value="MMCE/EMCE_epimerase"/>
</dbReference>
<evidence type="ECO:0000256" key="1">
    <source>
        <dbReference type="ARBA" id="ARBA00022723"/>
    </source>
</evidence>
<feature type="domain" description="VOC" evidence="2">
    <location>
        <begin position="299"/>
        <end position="440"/>
    </location>
</feature>
<evidence type="ECO:0000313" key="3">
    <source>
        <dbReference type="EMBL" id="SVA10880.1"/>
    </source>
</evidence>
<dbReference type="Pfam" id="PF00903">
    <property type="entry name" value="Glyoxalase"/>
    <property type="match status" value="2"/>
</dbReference>
<dbReference type="SUPFAM" id="SSF54593">
    <property type="entry name" value="Glyoxalase/Bleomycin resistance protein/Dihydroxybiphenyl dioxygenase"/>
    <property type="match status" value="2"/>
</dbReference>
<dbReference type="PANTHER" id="PTHR43048">
    <property type="entry name" value="METHYLMALONYL-COA EPIMERASE"/>
    <property type="match status" value="1"/>
</dbReference>
<sequence length="443" mass="48255">MNRSKSIYSNPALGLRAAGFALFLGLLAVAPAASSHEANLTRFGPETYELVQGKPTTYSATFRAIDGPAKLVLQDEGIDNAWIKINGRDVVEPQDFSGNGEVIVDLNLTRENLIEVTVPGIPDGKLGVRVTQVTEADLGLLRQGYFGLNTTDIERQRALYDTMGFIGEIYPAGPETSTTFAQSLGFPDDYLIYVSLHSLEDPPTQPFVDTVQFRGNSYREEPPYAKLNHIGMTYGTYSTTDLEGDYAYFQSEGVEFLSAPTTTPNGERFVFMKDQDGTFIKLIETAEGEGPTPGPDLVRLANTNMNVTDLQRSREFYRLLGFTESAPGSQAGSGDFAAAHGFDGPIEFEGEDISLGEGTDGATIQLRQWKSPYDNAPSYPPPVNHLGIDRINFYVEDLTATIETMNELGFEQLGPIGGGPGFGIVFFFDPDGIKVQLSGPRTD</sequence>
<dbReference type="GO" id="GO:0004493">
    <property type="term" value="F:methylmalonyl-CoA epimerase activity"/>
    <property type="evidence" value="ECO:0007669"/>
    <property type="project" value="TreeGrafter"/>
</dbReference>
<dbReference type="AlphaFoldDB" id="A0A381T3T7"/>
<reference evidence="3" key="1">
    <citation type="submission" date="2018-05" db="EMBL/GenBank/DDBJ databases">
        <authorList>
            <person name="Lanie J.A."/>
            <person name="Ng W.-L."/>
            <person name="Kazmierczak K.M."/>
            <person name="Andrzejewski T.M."/>
            <person name="Davidsen T.M."/>
            <person name="Wayne K.J."/>
            <person name="Tettelin H."/>
            <person name="Glass J.I."/>
            <person name="Rusch D."/>
            <person name="Podicherti R."/>
            <person name="Tsui H.-C.T."/>
            <person name="Winkler M.E."/>
        </authorList>
    </citation>
    <scope>NUCLEOTIDE SEQUENCE</scope>
</reference>
<dbReference type="GO" id="GO:0046872">
    <property type="term" value="F:metal ion binding"/>
    <property type="evidence" value="ECO:0007669"/>
    <property type="project" value="UniProtKB-KW"/>
</dbReference>
<organism evidence="3">
    <name type="scientific">marine metagenome</name>
    <dbReference type="NCBI Taxonomy" id="408172"/>
    <lineage>
        <taxon>unclassified sequences</taxon>
        <taxon>metagenomes</taxon>
        <taxon>ecological metagenomes</taxon>
    </lineage>
</organism>
<dbReference type="EMBL" id="UINC01003986">
    <property type="protein sequence ID" value="SVA10880.1"/>
    <property type="molecule type" value="Genomic_DNA"/>
</dbReference>
<protein>
    <recommendedName>
        <fullName evidence="2">VOC domain-containing protein</fullName>
    </recommendedName>
</protein>
<dbReference type="InterPro" id="IPR037523">
    <property type="entry name" value="VOC_core"/>
</dbReference>
<keyword evidence="1" id="KW-0479">Metal-binding</keyword>
<name>A0A381T3T7_9ZZZZ</name>
<dbReference type="InterPro" id="IPR029068">
    <property type="entry name" value="Glyas_Bleomycin-R_OHBP_Dase"/>
</dbReference>
<gene>
    <name evidence="3" type="ORF">METZ01_LOCUS63734</name>
</gene>
<dbReference type="InterPro" id="IPR004360">
    <property type="entry name" value="Glyas_Fos-R_dOase_dom"/>
</dbReference>
<dbReference type="PROSITE" id="PS51819">
    <property type="entry name" value="VOC"/>
    <property type="match status" value="1"/>
</dbReference>
<dbReference type="PANTHER" id="PTHR43048:SF3">
    <property type="entry name" value="METHYLMALONYL-COA EPIMERASE, MITOCHONDRIAL"/>
    <property type="match status" value="1"/>
</dbReference>
<proteinExistence type="predicted"/>
<dbReference type="GO" id="GO:0046491">
    <property type="term" value="P:L-methylmalonyl-CoA metabolic process"/>
    <property type="evidence" value="ECO:0007669"/>
    <property type="project" value="TreeGrafter"/>
</dbReference>